<evidence type="ECO:0000313" key="2">
    <source>
        <dbReference type="EMBL" id="CAE0656135.1"/>
    </source>
</evidence>
<dbReference type="PROSITE" id="PS50191">
    <property type="entry name" value="CRAL_TRIO"/>
    <property type="match status" value="1"/>
</dbReference>
<dbReference type="EMBL" id="HBIV01010635">
    <property type="protein sequence ID" value="CAE0656135.1"/>
    <property type="molecule type" value="Transcribed_RNA"/>
</dbReference>
<evidence type="ECO:0000259" key="1">
    <source>
        <dbReference type="PROSITE" id="PS50191"/>
    </source>
</evidence>
<dbReference type="CDD" id="cd00170">
    <property type="entry name" value="SEC14"/>
    <property type="match status" value="1"/>
</dbReference>
<dbReference type="InterPro" id="IPR036865">
    <property type="entry name" value="CRAL-TRIO_dom_sf"/>
</dbReference>
<dbReference type="Gene3D" id="3.40.525.10">
    <property type="entry name" value="CRAL-TRIO lipid binding domain"/>
    <property type="match status" value="1"/>
</dbReference>
<name>A0A7S4DKR4_9EUKA</name>
<protein>
    <recommendedName>
        <fullName evidence="1">CRAL-TRIO domain-containing protein</fullName>
    </recommendedName>
</protein>
<dbReference type="SMART" id="SM00516">
    <property type="entry name" value="SEC14"/>
    <property type="match status" value="1"/>
</dbReference>
<dbReference type="InterPro" id="IPR051026">
    <property type="entry name" value="PI/PC_transfer"/>
</dbReference>
<dbReference type="PANTHER" id="PTHR45657">
    <property type="entry name" value="CRAL-TRIO DOMAIN-CONTAINING PROTEIN YKL091C-RELATED"/>
    <property type="match status" value="1"/>
</dbReference>
<proteinExistence type="predicted"/>
<dbReference type="InterPro" id="IPR001251">
    <property type="entry name" value="CRAL-TRIO_dom"/>
</dbReference>
<feature type="domain" description="CRAL-TRIO" evidence="1">
    <location>
        <begin position="1"/>
        <end position="147"/>
    </location>
</feature>
<accession>A0A7S4DKR4</accession>
<organism evidence="2">
    <name type="scientific">Lotharella globosa</name>
    <dbReference type="NCBI Taxonomy" id="91324"/>
    <lineage>
        <taxon>Eukaryota</taxon>
        <taxon>Sar</taxon>
        <taxon>Rhizaria</taxon>
        <taxon>Cercozoa</taxon>
        <taxon>Chlorarachniophyceae</taxon>
        <taxon>Lotharella</taxon>
    </lineage>
</organism>
<reference evidence="2" key="1">
    <citation type="submission" date="2021-01" db="EMBL/GenBank/DDBJ databases">
        <authorList>
            <person name="Corre E."/>
            <person name="Pelletier E."/>
            <person name="Niang G."/>
            <person name="Scheremetjew M."/>
            <person name="Finn R."/>
            <person name="Kale V."/>
            <person name="Holt S."/>
            <person name="Cochrane G."/>
            <person name="Meng A."/>
            <person name="Brown T."/>
            <person name="Cohen L."/>
        </authorList>
    </citation>
    <scope>NUCLEOTIDE SEQUENCE</scope>
    <source>
        <strain evidence="2">CCCM811</strain>
    </source>
</reference>
<gene>
    <name evidence="2" type="ORF">LGLO00237_LOCUS7968</name>
</gene>
<dbReference type="SUPFAM" id="SSF52087">
    <property type="entry name" value="CRAL/TRIO domain"/>
    <property type="match status" value="1"/>
</dbReference>
<sequence>MYEPQEGNKLGFDKVFEGHIRMQEEMRVLKESMSRKMGQRMYKHVVVLDMNGFGLRHMSPDVVRKLRKLMSFDSFMYPESLKHLYIVNAPWIFQKAWTMVKGILHETTQKRIKIVGKDQKTILRKLTRIVDLAQIPTWLGGQNEDDICGICSENFEEVWKKARLETCEDMGGQDESKSCRF</sequence>
<dbReference type="AlphaFoldDB" id="A0A7S4DKR4"/>
<dbReference type="PANTHER" id="PTHR45657:SF1">
    <property type="entry name" value="CRAL-TRIO DOMAIN-CONTAINING PROTEIN YKL091C-RELATED"/>
    <property type="match status" value="1"/>
</dbReference>
<dbReference type="Pfam" id="PF00650">
    <property type="entry name" value="CRAL_TRIO"/>
    <property type="match status" value="1"/>
</dbReference>